<feature type="transmembrane region" description="Helical" evidence="3">
    <location>
        <begin position="79"/>
        <end position="108"/>
    </location>
</feature>
<gene>
    <name evidence="5" type="primary">spoIIE</name>
    <name evidence="5" type="ORF">I8U20_09670</name>
</gene>
<feature type="transmembrane region" description="Helical" evidence="3">
    <location>
        <begin position="36"/>
        <end position="67"/>
    </location>
</feature>
<dbReference type="GO" id="GO:0004722">
    <property type="term" value="F:protein serine/threonine phosphatase activity"/>
    <property type="evidence" value="ECO:0007669"/>
    <property type="project" value="UniProtKB-EC"/>
</dbReference>
<feature type="coiled-coil region" evidence="2">
    <location>
        <begin position="483"/>
        <end position="510"/>
    </location>
</feature>
<dbReference type="SUPFAM" id="SSF81606">
    <property type="entry name" value="PP2C-like"/>
    <property type="match status" value="1"/>
</dbReference>
<feature type="transmembrane region" description="Helical" evidence="3">
    <location>
        <begin position="120"/>
        <end position="141"/>
    </location>
</feature>
<accession>A0A8I1AAC4</accession>
<dbReference type="InterPro" id="IPR052016">
    <property type="entry name" value="Bact_Sigma-Reg"/>
</dbReference>
<dbReference type="InterPro" id="IPR014221">
    <property type="entry name" value="SpoII_E"/>
</dbReference>
<dbReference type="Pfam" id="PF07228">
    <property type="entry name" value="SpoIIE"/>
    <property type="match status" value="1"/>
</dbReference>
<dbReference type="PROSITE" id="PS51746">
    <property type="entry name" value="PPM_2"/>
    <property type="match status" value="1"/>
</dbReference>
<dbReference type="InterPro" id="IPR036457">
    <property type="entry name" value="PPM-type-like_dom_sf"/>
</dbReference>
<keyword evidence="3" id="KW-0472">Membrane</keyword>
<dbReference type="EMBL" id="JAECVW010000005">
    <property type="protein sequence ID" value="MBH8595596.1"/>
    <property type="molecule type" value="Genomic_DNA"/>
</dbReference>
<evidence type="ECO:0000256" key="2">
    <source>
        <dbReference type="SAM" id="Coils"/>
    </source>
</evidence>
<keyword evidence="1 5" id="KW-0378">Hydrolase</keyword>
<evidence type="ECO:0000256" key="3">
    <source>
        <dbReference type="SAM" id="Phobius"/>
    </source>
</evidence>
<protein>
    <submittedName>
        <fullName evidence="5">Stage II sporulation protein E</fullName>
        <ecNumber evidence="5">3.1.3.16</ecNumber>
    </submittedName>
</protein>
<keyword evidence="6" id="KW-1185">Reference proteome</keyword>
<dbReference type="InterPro" id="IPR045768">
    <property type="entry name" value="SpoIIE_N"/>
</dbReference>
<feature type="transmembrane region" description="Helical" evidence="3">
    <location>
        <begin position="250"/>
        <end position="267"/>
    </location>
</feature>
<dbReference type="EC" id="3.1.3.16" evidence="5"/>
<feature type="transmembrane region" description="Helical" evidence="3">
    <location>
        <begin position="273"/>
        <end position="291"/>
    </location>
</feature>
<keyword evidence="3" id="KW-1133">Transmembrane helix</keyword>
<dbReference type="SMART" id="SM00332">
    <property type="entry name" value="PP2Cc"/>
    <property type="match status" value="1"/>
</dbReference>
<dbReference type="Pfam" id="PF19732">
    <property type="entry name" value="SpoIIE_N"/>
    <property type="match status" value="1"/>
</dbReference>
<dbReference type="Proteomes" id="UP000633619">
    <property type="component" value="Unassembled WGS sequence"/>
</dbReference>
<keyword evidence="2" id="KW-0175">Coiled coil</keyword>
<reference evidence="5 6" key="1">
    <citation type="submission" date="2020-12" db="EMBL/GenBank/DDBJ databases">
        <title>WGS of Thermoactinomyces spp.</title>
        <authorList>
            <person name="Cheng K."/>
        </authorList>
    </citation>
    <scope>NUCLEOTIDE SEQUENCE [LARGE SCALE GENOMIC DNA]</scope>
    <source>
        <strain evidence="6">CICC 10671\DSM 43846</strain>
    </source>
</reference>
<evidence type="ECO:0000259" key="4">
    <source>
        <dbReference type="PROSITE" id="PS51746"/>
    </source>
</evidence>
<feature type="transmembrane region" description="Helical" evidence="3">
    <location>
        <begin position="218"/>
        <end position="243"/>
    </location>
</feature>
<feature type="domain" description="PPM-type phosphatase" evidence="4">
    <location>
        <begin position="586"/>
        <end position="796"/>
    </location>
</feature>
<dbReference type="PANTHER" id="PTHR43156:SF2">
    <property type="entry name" value="STAGE II SPORULATION PROTEIN E"/>
    <property type="match status" value="1"/>
</dbReference>
<feature type="transmembrane region" description="Helical" evidence="3">
    <location>
        <begin position="147"/>
        <end position="167"/>
    </location>
</feature>
<dbReference type="PANTHER" id="PTHR43156">
    <property type="entry name" value="STAGE II SPORULATION PROTEIN E-RELATED"/>
    <property type="match status" value="1"/>
</dbReference>
<dbReference type="RefSeq" id="WP_181732364.1">
    <property type="nucleotide sequence ID" value="NZ_JACEIR010000007.1"/>
</dbReference>
<dbReference type="InterPro" id="IPR001932">
    <property type="entry name" value="PPM-type_phosphatase-like_dom"/>
</dbReference>
<keyword evidence="3" id="KW-0812">Transmembrane</keyword>
<comment type="caution">
    <text evidence="5">The sequence shown here is derived from an EMBL/GenBank/DDBJ whole genome shotgun (WGS) entry which is preliminary data.</text>
</comment>
<evidence type="ECO:0000313" key="5">
    <source>
        <dbReference type="EMBL" id="MBH8595596.1"/>
    </source>
</evidence>
<dbReference type="SMART" id="SM00331">
    <property type="entry name" value="PP2C_SIG"/>
    <property type="match status" value="1"/>
</dbReference>
<organism evidence="5 6">
    <name type="scientific">Thermoactinomyces intermedius</name>
    <dbReference type="NCBI Taxonomy" id="2024"/>
    <lineage>
        <taxon>Bacteria</taxon>
        <taxon>Bacillati</taxon>
        <taxon>Bacillota</taxon>
        <taxon>Bacilli</taxon>
        <taxon>Bacillales</taxon>
        <taxon>Thermoactinomycetaceae</taxon>
        <taxon>Thermoactinomyces</taxon>
    </lineage>
</organism>
<dbReference type="Gene3D" id="3.60.40.10">
    <property type="entry name" value="PPM-type phosphatase domain"/>
    <property type="match status" value="1"/>
</dbReference>
<sequence>MQVGTHFRNLLIRPVGNWFGWESSKRRRIMHRLANMWNVPVVVMGVLLGRATILGMISPFAVAYLAVVYHLAKKQWPVVMLSLILGAATLGGAEMAKMTGSLLLFLFIQKVFAALGKGEISFAPFMVGITGVVARLAGWWWKGGTSYELLLAGIDVLLSFILTFIFVQSLPIFTMKKRRVSLRQEEIVCLVILLGSAMTGTMGWEAGQLSVVNIISRYAILVLALVGGGMMGSSMGVVTGMILSLSEPKAILQISLLAFAGLLAGLFKERKKIGVSIGFLLGSAILTLYDGGSTAVWPSMQESALAVCLFFLTPERWLKALSRYVPGTLENHAAQQEHIKRLREVTASKVEKFTELFQELAFSFREDVTKHKKEDEDQVRFFISEIMDQACMGCSKFEHCWDQKVVKTYQGMMDLMARVEENGPQNPAPVPKSWERHCIRPDKVLNEIQRQYARYEQNIYWKEKMQESRRLVSDQLTGMAEVMSKLSREIRHETQVLSAHEEQIHEALEELGLSIHRVDIINLEEGKVEIEVTMADRDGLEECKKLVAPLLTEILGEPVAVYRKVVKDGSPGAVVILGSAQRFELKTGASCAAKGGGVISGDSYCYMNLGTGKYAVALSDGMGNGQRAQAESSAALKLLRRLLQAGMNEERAVDTVNSILSLRSADEMFATIDLAIVDLNTAEGRFMKIGSTPGFIKRGKKVITLSAANPPIGILNHIEFEPIEMQLEPGDLIILMTDGVYDTPDHAVNKDAFMARMISEIDTKDPQGFADCLLEKVVRHHGGRIMDDMTIVVSKVEKHSPEWSTIRLPGVKKLVRPESVN</sequence>
<name>A0A8I1AAC4_THEIN</name>
<proteinExistence type="predicted"/>
<dbReference type="NCBIfam" id="TIGR02865">
    <property type="entry name" value="spore_II_E"/>
    <property type="match status" value="1"/>
</dbReference>
<dbReference type="AlphaFoldDB" id="A0A8I1AAC4"/>
<evidence type="ECO:0000256" key="1">
    <source>
        <dbReference type="ARBA" id="ARBA00022801"/>
    </source>
</evidence>
<evidence type="ECO:0000313" key="6">
    <source>
        <dbReference type="Proteomes" id="UP000633619"/>
    </source>
</evidence>